<dbReference type="EMBL" id="MTKR01000309">
    <property type="protein sequence ID" value="RWX48870.1"/>
    <property type="molecule type" value="Genomic_DNA"/>
</dbReference>
<dbReference type="PANTHER" id="PTHR21012:SF0">
    <property type="entry name" value="ASPARTATE 1-DECARBOXYLASE"/>
    <property type="match status" value="1"/>
</dbReference>
<evidence type="ECO:0000256" key="5">
    <source>
        <dbReference type="ARBA" id="ARBA00023145"/>
    </source>
</evidence>
<feature type="active site" description="Proton donor" evidence="10">
    <location>
        <position position="62"/>
    </location>
</feature>
<evidence type="ECO:0000256" key="7">
    <source>
        <dbReference type="ARBA" id="ARBA00023270"/>
    </source>
</evidence>
<dbReference type="InterPro" id="IPR003190">
    <property type="entry name" value="Asp_decarbox"/>
</dbReference>
<keyword evidence="5" id="KW-0865">Zymogen</keyword>
<evidence type="ECO:0000256" key="13">
    <source>
        <dbReference type="PIRSR" id="PIRSR006246-5"/>
    </source>
</evidence>
<dbReference type="Pfam" id="PF02261">
    <property type="entry name" value="Asp_decarbox"/>
    <property type="match status" value="1"/>
</dbReference>
<comment type="PTM">
    <text evidence="12">Is synthesized initially as an inactive proenzyme, which is activated by self-cleavage at a specific serine bond to produce a beta-subunit with a hydroxyl group at its C-terminus and an alpha-subunit with a pyruvoyl group at its N-terminus.</text>
</comment>
<keyword evidence="3" id="KW-0210">Decarboxylase</keyword>
<dbReference type="SUPFAM" id="SSF50692">
    <property type="entry name" value="ADC-like"/>
    <property type="match status" value="1"/>
</dbReference>
<evidence type="ECO:0000256" key="12">
    <source>
        <dbReference type="PIRSR" id="PIRSR006246-3"/>
    </source>
</evidence>
<dbReference type="InterPro" id="IPR009010">
    <property type="entry name" value="Asp_de-COase-like_dom_sf"/>
</dbReference>
<evidence type="ECO:0000256" key="9">
    <source>
        <dbReference type="NCBIfam" id="TIGR00223"/>
    </source>
</evidence>
<evidence type="ECO:0000256" key="3">
    <source>
        <dbReference type="ARBA" id="ARBA00022793"/>
    </source>
</evidence>
<keyword evidence="7 10" id="KW-0704">Schiff base</keyword>
<name>A0A444J744_9BACT</name>
<feature type="binding site" evidence="11">
    <location>
        <begin position="77"/>
        <end position="79"/>
    </location>
    <ligand>
        <name>substrate</name>
    </ligand>
</feature>
<evidence type="ECO:0000256" key="1">
    <source>
        <dbReference type="ARBA" id="ARBA00022490"/>
    </source>
</evidence>
<protein>
    <recommendedName>
        <fullName evidence="9">Aspartate 1-decarboxylase</fullName>
        <ecNumber evidence="9">4.1.1.11</ecNumber>
    </recommendedName>
</protein>
<evidence type="ECO:0000313" key="14">
    <source>
        <dbReference type="EMBL" id="RWX48870.1"/>
    </source>
</evidence>
<evidence type="ECO:0000256" key="2">
    <source>
        <dbReference type="ARBA" id="ARBA00022655"/>
    </source>
</evidence>
<comment type="caution">
    <text evidence="14">The sequence shown here is derived from an EMBL/GenBank/DDBJ whole genome shotgun (WGS) entry which is preliminary data.</text>
</comment>
<feature type="binding site" evidence="11">
    <location>
        <position position="61"/>
    </location>
    <ligand>
        <name>substrate</name>
    </ligand>
</feature>
<evidence type="ECO:0000256" key="4">
    <source>
        <dbReference type="ARBA" id="ARBA00022813"/>
    </source>
</evidence>
<sequence length="124" mass="13747">KIIFMQRTMLKSKIHRATITEADLSYDGSLTIDQDLLDAAGIIPFEQVKVYNINNGERFDTYAITGERGSGIIGLNGAAARKGHTGDLIIIVTYGQYDDSELVNFVPKIILCDEKNGIRKLIDK</sequence>
<dbReference type="HAMAP" id="MF_00446">
    <property type="entry name" value="PanD"/>
    <property type="match status" value="1"/>
</dbReference>
<gene>
    <name evidence="14" type="ORF">VU00_13091</name>
</gene>
<dbReference type="GO" id="GO:0015940">
    <property type="term" value="P:pantothenate biosynthetic process"/>
    <property type="evidence" value="ECO:0007669"/>
    <property type="project" value="UniProtKB-UniRule"/>
</dbReference>
<keyword evidence="1" id="KW-0963">Cytoplasm</keyword>
<evidence type="ECO:0000256" key="6">
    <source>
        <dbReference type="ARBA" id="ARBA00023239"/>
    </source>
</evidence>
<evidence type="ECO:0000256" key="8">
    <source>
        <dbReference type="ARBA" id="ARBA00023317"/>
    </source>
</evidence>
<organism evidence="14 15">
    <name type="scientific">Candidatus Electrothrix marina</name>
    <dbReference type="NCBI Taxonomy" id="1859130"/>
    <lineage>
        <taxon>Bacteria</taxon>
        <taxon>Pseudomonadati</taxon>
        <taxon>Thermodesulfobacteriota</taxon>
        <taxon>Desulfobulbia</taxon>
        <taxon>Desulfobulbales</taxon>
        <taxon>Desulfobulbaceae</taxon>
        <taxon>Candidatus Electrothrix</taxon>
    </lineage>
</organism>
<proteinExistence type="inferred from homology"/>
<evidence type="ECO:0000313" key="15">
    <source>
        <dbReference type="Proteomes" id="UP000287615"/>
    </source>
</evidence>
<keyword evidence="2" id="KW-0566">Pantothenate biosynthesis</keyword>
<feature type="non-terminal residue" evidence="14">
    <location>
        <position position="1"/>
    </location>
</feature>
<dbReference type="GO" id="GO:0004068">
    <property type="term" value="F:aspartate 1-decarboxylase activity"/>
    <property type="evidence" value="ECO:0007669"/>
    <property type="project" value="UniProtKB-UniRule"/>
</dbReference>
<dbReference type="GO" id="GO:0005829">
    <property type="term" value="C:cytosol"/>
    <property type="evidence" value="ECO:0007669"/>
    <property type="project" value="TreeGrafter"/>
</dbReference>
<dbReference type="NCBIfam" id="TIGR00223">
    <property type="entry name" value="panD"/>
    <property type="match status" value="1"/>
</dbReference>
<dbReference type="Proteomes" id="UP000287615">
    <property type="component" value="Unassembled WGS sequence"/>
</dbReference>
<evidence type="ECO:0000256" key="10">
    <source>
        <dbReference type="PIRSR" id="PIRSR006246-1"/>
    </source>
</evidence>
<dbReference type="EC" id="4.1.1.11" evidence="9"/>
<dbReference type="PIRSF" id="PIRSF006246">
    <property type="entry name" value="Asp_decarbox"/>
    <property type="match status" value="1"/>
</dbReference>
<feature type="active site" description="Schiff-base intermediate with substrate; via pyruvic acid" evidence="10">
    <location>
        <position position="29"/>
    </location>
</feature>
<reference evidence="14 15" key="1">
    <citation type="submission" date="2017-01" db="EMBL/GenBank/DDBJ databases">
        <title>The cable genome- insights into the physiology and evolution of filamentous bacteria capable of sulfide oxidation via long distance electron transfer.</title>
        <authorList>
            <person name="Schreiber L."/>
            <person name="Bjerg J.T."/>
            <person name="Boggild A."/>
            <person name="Van De Vossenberg J."/>
            <person name="Meysman F."/>
            <person name="Nielsen L.P."/>
            <person name="Schramm A."/>
            <person name="Kjeldsen K.U."/>
        </authorList>
    </citation>
    <scope>NUCLEOTIDE SEQUENCE [LARGE SCALE GENOMIC DNA]</scope>
    <source>
        <strain evidence="14">A3</strain>
    </source>
</reference>
<keyword evidence="6 14" id="KW-0456">Lyase</keyword>
<keyword evidence="8 10" id="KW-0670">Pyruvate</keyword>
<feature type="chain" id="PRO_5036528495" description="Aspartate 1-decarboxylase beta chain" evidence="13">
    <location>
        <begin position="1"/>
        <end position="28"/>
    </location>
</feature>
<keyword evidence="4" id="KW-0068">Autocatalytic cleavage</keyword>
<dbReference type="PANTHER" id="PTHR21012">
    <property type="entry name" value="ASPARTATE 1-DECARBOXYLASE"/>
    <property type="match status" value="1"/>
</dbReference>
<accession>A0A444J744</accession>
<dbReference type="AlphaFoldDB" id="A0A444J744"/>
<feature type="chain" id="PRO_5036528494" description="Aspartate 1-decarboxylase alpha chain" evidence="13">
    <location>
        <begin position="29"/>
        <end position="124"/>
    </location>
</feature>
<evidence type="ECO:0000256" key="11">
    <source>
        <dbReference type="PIRSR" id="PIRSR006246-2"/>
    </source>
</evidence>
<comment type="cofactor">
    <cofactor evidence="10">
        <name>pyruvate</name>
        <dbReference type="ChEBI" id="CHEBI:15361"/>
    </cofactor>
    <text evidence="10">Binds 1 pyruvoyl group covalently per subunit.</text>
</comment>
<dbReference type="Gene3D" id="2.40.40.20">
    <property type="match status" value="1"/>
</dbReference>
<dbReference type="CDD" id="cd06919">
    <property type="entry name" value="Asp_decarbox"/>
    <property type="match status" value="1"/>
</dbReference>
<feature type="modified residue" description="Pyruvic acid (Ser)" evidence="12">
    <location>
        <position position="29"/>
    </location>
</feature>
<dbReference type="GO" id="GO:0006523">
    <property type="term" value="P:alanine biosynthetic process"/>
    <property type="evidence" value="ECO:0007669"/>
    <property type="project" value="InterPro"/>
</dbReference>